<accession>A0A0N1IMA6</accession>
<feature type="compositionally biased region" description="Pro residues" evidence="2">
    <location>
        <begin position="233"/>
        <end position="243"/>
    </location>
</feature>
<keyword evidence="1" id="KW-0446">Lipid-binding</keyword>
<evidence type="ECO:0000256" key="2">
    <source>
        <dbReference type="SAM" id="MobiDB-lite"/>
    </source>
</evidence>
<dbReference type="PANTHER" id="PTHR23310:SF77">
    <property type="entry name" value="LD25952P"/>
    <property type="match status" value="1"/>
</dbReference>
<dbReference type="AlphaFoldDB" id="A0A0N1IMA6"/>
<dbReference type="InterPro" id="IPR035984">
    <property type="entry name" value="Acyl-CoA-binding_sf"/>
</dbReference>
<dbReference type="GO" id="GO:0005737">
    <property type="term" value="C:cytoplasm"/>
    <property type="evidence" value="ECO:0007669"/>
    <property type="project" value="TreeGrafter"/>
</dbReference>
<feature type="compositionally biased region" description="Polar residues" evidence="2">
    <location>
        <begin position="310"/>
        <end position="319"/>
    </location>
</feature>
<evidence type="ECO:0000259" key="3">
    <source>
        <dbReference type="PROSITE" id="PS51228"/>
    </source>
</evidence>
<gene>
    <name evidence="4" type="ORF">ABL78_1481</name>
</gene>
<dbReference type="PANTHER" id="PTHR23310">
    <property type="entry name" value="ACYL-COA-BINDING PROTEIN, ACBP"/>
    <property type="match status" value="1"/>
</dbReference>
<dbReference type="EMBL" id="LJSK01000025">
    <property type="protein sequence ID" value="KPI89355.1"/>
    <property type="molecule type" value="Genomic_DNA"/>
</dbReference>
<keyword evidence="5" id="KW-1185">Reference proteome</keyword>
<protein>
    <recommendedName>
        <fullName evidence="3">ACB domain-containing protein</fullName>
    </recommendedName>
</protein>
<feature type="domain" description="ACB" evidence="3">
    <location>
        <begin position="16"/>
        <end position="100"/>
    </location>
</feature>
<dbReference type="Proteomes" id="UP000038009">
    <property type="component" value="Unassembled WGS sequence"/>
</dbReference>
<dbReference type="InterPro" id="IPR014352">
    <property type="entry name" value="FERM/acyl-CoA-bd_prot_sf"/>
</dbReference>
<dbReference type="GO" id="GO:0000062">
    <property type="term" value="F:fatty-acyl-CoA binding"/>
    <property type="evidence" value="ECO:0007669"/>
    <property type="project" value="InterPro"/>
</dbReference>
<dbReference type="OMA" id="MRARHAF"/>
<dbReference type="SUPFAM" id="SSF47027">
    <property type="entry name" value="Acyl-CoA binding protein"/>
    <property type="match status" value="1"/>
</dbReference>
<dbReference type="InterPro" id="IPR000582">
    <property type="entry name" value="Acyl-CoA-binding_protein"/>
</dbReference>
<feature type="region of interest" description="Disordered" evidence="2">
    <location>
        <begin position="127"/>
        <end position="164"/>
    </location>
</feature>
<feature type="region of interest" description="Disordered" evidence="2">
    <location>
        <begin position="284"/>
        <end position="319"/>
    </location>
</feature>
<proteinExistence type="predicted"/>
<name>A0A0N1IMA6_LEPSE</name>
<dbReference type="VEuPathDB" id="TriTrypDB:Lsey_0025_0020"/>
<dbReference type="OrthoDB" id="346910at2759"/>
<dbReference type="PROSITE" id="PS51228">
    <property type="entry name" value="ACB_2"/>
    <property type="match status" value="1"/>
</dbReference>
<dbReference type="Pfam" id="PF00887">
    <property type="entry name" value="ACBP"/>
    <property type="match status" value="1"/>
</dbReference>
<dbReference type="Gene3D" id="1.20.80.10">
    <property type="match status" value="1"/>
</dbReference>
<comment type="caution">
    <text evidence="4">The sequence shown here is derived from an EMBL/GenBank/DDBJ whole genome shotgun (WGS) entry which is preliminary data.</text>
</comment>
<evidence type="ECO:0000313" key="4">
    <source>
        <dbReference type="EMBL" id="KPI89355.1"/>
    </source>
</evidence>
<evidence type="ECO:0000313" key="5">
    <source>
        <dbReference type="Proteomes" id="UP000038009"/>
    </source>
</evidence>
<sequence length="319" mass="35565">MKTKMDLPFPEKYYKVAKYFEYYMGDLEQTPLLTDEQRLLFYALRQQAEHGPCTAPQPSFWHMKERHKNYAWRQLGRMSMFEAMVLFVQQFERVLWALEHPDAAPATEASMKAAIDWPARLQELTVSAPNSEENGAEGVRNGASGMRSTEAADRQSPAAASPLPLSPLPACLSADEMKDWDSDIVEHTALSPDNIRYLATELMRARQILRQTRERAVATERHSDCSRADELPSPLPPVPPPHSTPGQPCSTFPVPPLKPVWTAHGKAMRTAIVPPVRFSARSLTEAAARPPKEALTVPGAAQKPAPARTADTSNSWLGW</sequence>
<dbReference type="GO" id="GO:0006631">
    <property type="term" value="P:fatty acid metabolic process"/>
    <property type="evidence" value="ECO:0007669"/>
    <property type="project" value="TreeGrafter"/>
</dbReference>
<feature type="compositionally biased region" description="Basic and acidic residues" evidence="2">
    <location>
        <begin position="219"/>
        <end position="230"/>
    </location>
</feature>
<organism evidence="4 5">
    <name type="scientific">Leptomonas seymouri</name>
    <dbReference type="NCBI Taxonomy" id="5684"/>
    <lineage>
        <taxon>Eukaryota</taxon>
        <taxon>Discoba</taxon>
        <taxon>Euglenozoa</taxon>
        <taxon>Kinetoplastea</taxon>
        <taxon>Metakinetoplastina</taxon>
        <taxon>Trypanosomatida</taxon>
        <taxon>Trypanosomatidae</taxon>
        <taxon>Leishmaniinae</taxon>
        <taxon>Leptomonas</taxon>
    </lineage>
</organism>
<evidence type="ECO:0000256" key="1">
    <source>
        <dbReference type="ARBA" id="ARBA00023121"/>
    </source>
</evidence>
<reference evidence="4 5" key="1">
    <citation type="journal article" date="2015" name="PLoS Pathog.">
        <title>Leptomonas seymouri: Adaptations to the Dixenous Life Cycle Analyzed by Genome Sequencing, Transcriptome Profiling and Co-infection with Leishmania donovani.</title>
        <authorList>
            <person name="Kraeva N."/>
            <person name="Butenko A."/>
            <person name="Hlavacova J."/>
            <person name="Kostygov A."/>
            <person name="Myskova J."/>
            <person name="Grybchuk D."/>
            <person name="Lestinova T."/>
            <person name="Votypka J."/>
            <person name="Volf P."/>
            <person name="Opperdoes F."/>
            <person name="Flegontov P."/>
            <person name="Lukes J."/>
            <person name="Yurchenko V."/>
        </authorList>
    </citation>
    <scope>NUCLEOTIDE SEQUENCE [LARGE SCALE GENOMIC DNA]</scope>
    <source>
        <strain evidence="4 5">ATCC 30220</strain>
    </source>
</reference>
<feature type="region of interest" description="Disordered" evidence="2">
    <location>
        <begin position="219"/>
        <end position="248"/>
    </location>
</feature>